<dbReference type="InterPro" id="IPR052035">
    <property type="entry name" value="ZnF_BED_domain_contain"/>
</dbReference>
<evidence type="ECO:0000256" key="4">
    <source>
        <dbReference type="ARBA" id="ARBA00022833"/>
    </source>
</evidence>
<dbReference type="InterPro" id="IPR012337">
    <property type="entry name" value="RNaseH-like_sf"/>
</dbReference>
<dbReference type="AlphaFoldDB" id="A0A4C2A8J7"/>
<dbReference type="SUPFAM" id="SSF53098">
    <property type="entry name" value="Ribonuclease H-like"/>
    <property type="match status" value="1"/>
</dbReference>
<organism evidence="7 8">
    <name type="scientific">Eumeta variegata</name>
    <name type="common">Bagworm moth</name>
    <name type="synonym">Eumeta japonica</name>
    <dbReference type="NCBI Taxonomy" id="151549"/>
    <lineage>
        <taxon>Eukaryota</taxon>
        <taxon>Metazoa</taxon>
        <taxon>Ecdysozoa</taxon>
        <taxon>Arthropoda</taxon>
        <taxon>Hexapoda</taxon>
        <taxon>Insecta</taxon>
        <taxon>Pterygota</taxon>
        <taxon>Neoptera</taxon>
        <taxon>Endopterygota</taxon>
        <taxon>Lepidoptera</taxon>
        <taxon>Glossata</taxon>
        <taxon>Ditrysia</taxon>
        <taxon>Tineoidea</taxon>
        <taxon>Psychidae</taxon>
        <taxon>Oiketicinae</taxon>
        <taxon>Eumeta</taxon>
    </lineage>
</organism>
<evidence type="ECO:0000256" key="2">
    <source>
        <dbReference type="ARBA" id="ARBA00022723"/>
    </source>
</evidence>
<proteinExistence type="predicted"/>
<evidence type="ECO:0000256" key="6">
    <source>
        <dbReference type="SAM" id="MobiDB-lite"/>
    </source>
</evidence>
<protein>
    <submittedName>
        <fullName evidence="7">Zinc finger BED domain-containing protein 4</fullName>
    </submittedName>
</protein>
<dbReference type="GO" id="GO:0005634">
    <property type="term" value="C:nucleus"/>
    <property type="evidence" value="ECO:0007669"/>
    <property type="project" value="UniProtKB-SubCell"/>
</dbReference>
<evidence type="ECO:0000256" key="5">
    <source>
        <dbReference type="ARBA" id="ARBA00023242"/>
    </source>
</evidence>
<comment type="subcellular location">
    <subcellularLocation>
        <location evidence="1">Nucleus</location>
    </subcellularLocation>
</comment>
<dbReference type="PANTHER" id="PTHR46481:SF10">
    <property type="entry name" value="ZINC FINGER BED DOMAIN-CONTAINING PROTEIN 39"/>
    <property type="match status" value="1"/>
</dbReference>
<sequence>MWNTTHSLIQDVEVKWNSTYNMLERLLEQKTAVNLYSVKHDRIDTLSSSDWELMKNLTQVLKFFYEATLDLSFDNIQNTYLNSDEVDIATMEIENHMRIYADNSRETAGTSDQEPSSSYRLSPYEKMEGFGMSMTNRLVKQFKVLMQ</sequence>
<dbReference type="Proteomes" id="UP000299102">
    <property type="component" value="Unassembled WGS sequence"/>
</dbReference>
<accession>A0A4C2A8J7</accession>
<keyword evidence="3" id="KW-0863">Zinc-finger</keyword>
<dbReference type="PANTHER" id="PTHR46481">
    <property type="entry name" value="ZINC FINGER BED DOMAIN-CONTAINING PROTEIN 4"/>
    <property type="match status" value="1"/>
</dbReference>
<feature type="compositionally biased region" description="Polar residues" evidence="6">
    <location>
        <begin position="106"/>
        <end position="120"/>
    </location>
</feature>
<keyword evidence="2" id="KW-0479">Metal-binding</keyword>
<dbReference type="GO" id="GO:0008270">
    <property type="term" value="F:zinc ion binding"/>
    <property type="evidence" value="ECO:0007669"/>
    <property type="project" value="UniProtKB-KW"/>
</dbReference>
<keyword evidence="8" id="KW-1185">Reference proteome</keyword>
<evidence type="ECO:0000256" key="3">
    <source>
        <dbReference type="ARBA" id="ARBA00022771"/>
    </source>
</evidence>
<evidence type="ECO:0000256" key="1">
    <source>
        <dbReference type="ARBA" id="ARBA00004123"/>
    </source>
</evidence>
<comment type="caution">
    <text evidence="7">The sequence shown here is derived from an EMBL/GenBank/DDBJ whole genome shotgun (WGS) entry which is preliminary data.</text>
</comment>
<dbReference type="OrthoDB" id="7699631at2759"/>
<evidence type="ECO:0000313" key="7">
    <source>
        <dbReference type="EMBL" id="GBP96418.1"/>
    </source>
</evidence>
<dbReference type="STRING" id="151549.A0A4C2A8J7"/>
<keyword evidence="4" id="KW-0862">Zinc</keyword>
<gene>
    <name evidence="7" type="primary">Zbed4</name>
    <name evidence="7" type="ORF">EVAR_96000_1</name>
</gene>
<feature type="region of interest" description="Disordered" evidence="6">
    <location>
        <begin position="102"/>
        <end position="121"/>
    </location>
</feature>
<reference evidence="7 8" key="1">
    <citation type="journal article" date="2019" name="Commun. Biol.">
        <title>The bagworm genome reveals a unique fibroin gene that provides high tensile strength.</title>
        <authorList>
            <person name="Kono N."/>
            <person name="Nakamura H."/>
            <person name="Ohtoshi R."/>
            <person name="Tomita M."/>
            <person name="Numata K."/>
            <person name="Arakawa K."/>
        </authorList>
    </citation>
    <scope>NUCLEOTIDE SEQUENCE [LARGE SCALE GENOMIC DNA]</scope>
</reference>
<evidence type="ECO:0000313" key="8">
    <source>
        <dbReference type="Proteomes" id="UP000299102"/>
    </source>
</evidence>
<dbReference type="EMBL" id="BGZK01002776">
    <property type="protein sequence ID" value="GBP96418.1"/>
    <property type="molecule type" value="Genomic_DNA"/>
</dbReference>
<name>A0A4C2A8J7_EUMVA</name>
<keyword evidence="5" id="KW-0539">Nucleus</keyword>